<dbReference type="Proteomes" id="UP001595833">
    <property type="component" value="Unassembled WGS sequence"/>
</dbReference>
<proteinExistence type="predicted"/>
<name>A0ABV9XW31_9PSEU</name>
<reference evidence="2" key="1">
    <citation type="journal article" date="2019" name="Int. J. Syst. Evol. Microbiol.">
        <title>The Global Catalogue of Microorganisms (GCM) 10K type strain sequencing project: providing services to taxonomists for standard genome sequencing and annotation.</title>
        <authorList>
            <consortium name="The Broad Institute Genomics Platform"/>
            <consortium name="The Broad Institute Genome Sequencing Center for Infectious Disease"/>
            <person name="Wu L."/>
            <person name="Ma J."/>
        </authorList>
    </citation>
    <scope>NUCLEOTIDE SEQUENCE [LARGE SCALE GENOMIC DNA]</scope>
    <source>
        <strain evidence="2">KCTC 12848</strain>
    </source>
</reference>
<dbReference type="EMBL" id="JBHSJB010000011">
    <property type="protein sequence ID" value="MFC5054525.1"/>
    <property type="molecule type" value="Genomic_DNA"/>
</dbReference>
<gene>
    <name evidence="1" type="ORF">ACFPFM_12265</name>
</gene>
<evidence type="ECO:0000313" key="2">
    <source>
        <dbReference type="Proteomes" id="UP001595833"/>
    </source>
</evidence>
<comment type="caution">
    <text evidence="1">The sequence shown here is derived from an EMBL/GenBank/DDBJ whole genome shotgun (WGS) entry which is preliminary data.</text>
</comment>
<dbReference type="RefSeq" id="WP_344034172.1">
    <property type="nucleotide sequence ID" value="NZ_BAAAKE010000001.1"/>
</dbReference>
<evidence type="ECO:0000313" key="1">
    <source>
        <dbReference type="EMBL" id="MFC5054525.1"/>
    </source>
</evidence>
<keyword evidence="2" id="KW-1185">Reference proteome</keyword>
<sequence length="223" mass="24532">MADLQDNWRIVRATGEALKYGTDGLKTVLLGLGRLIDEEPWREYVYADGSVVKFSSFAKFVTSPKGLNTTPTRIKSLIASDVELLDRFDQALGSHQGERRDLAAARAPERIDVVAEPDGDHPSTDTEDTGNFVDNINEVAPSRPTGTSRQAALRRLRKDAPEYHAKVIAGEMSANKAMIDSGLRQPPPKVRVQKTASIPEIAAVLRNQLSRDELLELLKLLSS</sequence>
<organism evidence="1 2">
    <name type="scientific">Saccharothrix xinjiangensis</name>
    <dbReference type="NCBI Taxonomy" id="204798"/>
    <lineage>
        <taxon>Bacteria</taxon>
        <taxon>Bacillati</taxon>
        <taxon>Actinomycetota</taxon>
        <taxon>Actinomycetes</taxon>
        <taxon>Pseudonocardiales</taxon>
        <taxon>Pseudonocardiaceae</taxon>
        <taxon>Saccharothrix</taxon>
    </lineage>
</organism>
<protein>
    <submittedName>
        <fullName evidence="1">Uncharacterized protein</fullName>
    </submittedName>
</protein>
<accession>A0ABV9XW31</accession>